<protein>
    <recommendedName>
        <fullName evidence="1">Methyltransferase type 11 domain-containing protein</fullName>
    </recommendedName>
</protein>
<proteinExistence type="predicted"/>
<keyword evidence="3" id="KW-1185">Reference proteome</keyword>
<dbReference type="Pfam" id="PF08241">
    <property type="entry name" value="Methyltransf_11"/>
    <property type="match status" value="1"/>
</dbReference>
<dbReference type="EnsemblPlants" id="ONIVA08G15300.1">
    <property type="protein sequence ID" value="ONIVA08G15300.1"/>
    <property type="gene ID" value="ONIVA08G15300"/>
</dbReference>
<dbReference type="Proteomes" id="UP000006591">
    <property type="component" value="Chromosome 8"/>
</dbReference>
<feature type="domain" description="Methyltransferase type 11" evidence="1">
    <location>
        <begin position="148"/>
        <end position="202"/>
    </location>
</feature>
<dbReference type="SUPFAM" id="SSF53335">
    <property type="entry name" value="S-adenosyl-L-methionine-dependent methyltransferases"/>
    <property type="match status" value="1"/>
</dbReference>
<dbReference type="CDD" id="cd02440">
    <property type="entry name" value="AdoMet_MTases"/>
    <property type="match status" value="1"/>
</dbReference>
<evidence type="ECO:0000259" key="1">
    <source>
        <dbReference type="Pfam" id="PF08241"/>
    </source>
</evidence>
<name>A0A0E0IBQ2_ORYNI</name>
<dbReference type="Gramene" id="ONIVA08G15300.1">
    <property type="protein sequence ID" value="ONIVA08G15300.1"/>
    <property type="gene ID" value="ONIVA08G15300"/>
</dbReference>
<dbReference type="PANTHER" id="PTHR43591">
    <property type="entry name" value="METHYLTRANSFERASE"/>
    <property type="match status" value="1"/>
</dbReference>
<dbReference type="STRING" id="4536.A0A0E0IBQ2"/>
<dbReference type="InterPro" id="IPR013216">
    <property type="entry name" value="Methyltransf_11"/>
</dbReference>
<reference evidence="2" key="1">
    <citation type="submission" date="2015-04" db="UniProtKB">
        <authorList>
            <consortium name="EnsemblPlants"/>
        </authorList>
    </citation>
    <scope>IDENTIFICATION</scope>
    <source>
        <strain evidence="2">SL10</strain>
    </source>
</reference>
<dbReference type="AlphaFoldDB" id="A0A0E0IBQ2"/>
<dbReference type="PANTHER" id="PTHR43591:SF46">
    <property type="entry name" value="OS08G0411200 PROTEIN"/>
    <property type="match status" value="1"/>
</dbReference>
<dbReference type="eggNOG" id="ENOG502QUCH">
    <property type="taxonomic scope" value="Eukaryota"/>
</dbReference>
<dbReference type="InterPro" id="IPR029063">
    <property type="entry name" value="SAM-dependent_MTases_sf"/>
</dbReference>
<organism evidence="2">
    <name type="scientific">Oryza nivara</name>
    <name type="common">Indian wild rice</name>
    <name type="synonym">Oryza sativa f. spontanea</name>
    <dbReference type="NCBI Taxonomy" id="4536"/>
    <lineage>
        <taxon>Eukaryota</taxon>
        <taxon>Viridiplantae</taxon>
        <taxon>Streptophyta</taxon>
        <taxon>Embryophyta</taxon>
        <taxon>Tracheophyta</taxon>
        <taxon>Spermatophyta</taxon>
        <taxon>Magnoliopsida</taxon>
        <taxon>Liliopsida</taxon>
        <taxon>Poales</taxon>
        <taxon>Poaceae</taxon>
        <taxon>BOP clade</taxon>
        <taxon>Oryzoideae</taxon>
        <taxon>Oryzeae</taxon>
        <taxon>Oryzinae</taxon>
        <taxon>Oryza</taxon>
    </lineage>
</organism>
<dbReference type="Gene3D" id="3.40.50.150">
    <property type="entry name" value="Vaccinia Virus protein VP39"/>
    <property type="match status" value="1"/>
</dbReference>
<accession>A0A0E0IBQ2</accession>
<dbReference type="GO" id="GO:0008757">
    <property type="term" value="F:S-adenosylmethionine-dependent methyltransferase activity"/>
    <property type="evidence" value="ECO:0007669"/>
    <property type="project" value="InterPro"/>
</dbReference>
<evidence type="ECO:0000313" key="2">
    <source>
        <dbReference type="EnsemblPlants" id="ONIVA08G15300.1"/>
    </source>
</evidence>
<dbReference type="HOGENOM" id="CLU_047070_1_0_1"/>
<sequence length="269" mass="28477">MWSRCSAGSAVALCGGRGGHRLLSCAAAPAQQRAPGASASAKGIPRSALRASVTPEFVTAAPDEAVEESSVEREPAAENKLRKLACPICYYPLISSSDQSAPVSAASSSSLECSTCKKFYPNRGDYWDMTVAVGSTEYSESTTVTTEVFRTLALVRADISRLPFVSGSIDAVHAAAAIHCWPSPACAVAEISRVLRPGGVFVASTFVADILPPAVPVLRIGRPYISQFTGSNIFLSEAEFEDLCRACGLIDFKFVRNGFYIMFSATKAS</sequence>
<reference evidence="2" key="2">
    <citation type="submission" date="2018-04" db="EMBL/GenBank/DDBJ databases">
        <title>OnivRS2 (Oryza nivara Reference Sequence Version 2).</title>
        <authorList>
            <person name="Zhang J."/>
            <person name="Kudrna D."/>
            <person name="Lee S."/>
            <person name="Talag J."/>
            <person name="Rajasekar S."/>
            <person name="Welchert J."/>
            <person name="Hsing Y.-I."/>
            <person name="Wing R.A."/>
        </authorList>
    </citation>
    <scope>NUCLEOTIDE SEQUENCE [LARGE SCALE GENOMIC DNA]</scope>
    <source>
        <strain evidence="2">SL10</strain>
    </source>
</reference>
<evidence type="ECO:0000313" key="3">
    <source>
        <dbReference type="Proteomes" id="UP000006591"/>
    </source>
</evidence>